<keyword evidence="6 9" id="KW-1133">Transmembrane helix</keyword>
<reference evidence="10 11" key="1">
    <citation type="journal article" date="2016" name="Genome Announc.">
        <title>Draft Genome Sequence of 'Halomonas chromatireducens' Strain AGD 8-3, a Haloalkaliphilic Chromate- and Selenite-Reducing Gammaproteobacterium.</title>
        <authorList>
            <person name="Sharko F.S."/>
            <person name="Shapovalova A.A."/>
            <person name="Tsygankova S.V."/>
            <person name="Komova A.V."/>
            <person name="Boulygina E.S."/>
            <person name="Teslyuk A.B."/>
            <person name="Gotovtsev P.M."/>
            <person name="Namsaraev Z.B."/>
            <person name="Khijniak T.V."/>
            <person name="Nedoluzhko A.V."/>
            <person name="Vasilov R.G."/>
        </authorList>
    </citation>
    <scope>NUCLEOTIDE SEQUENCE [LARGE SCALE GENOMIC DNA]</scope>
    <source>
        <strain evidence="10 11">AGD 8-3</strain>
    </source>
</reference>
<feature type="transmembrane region" description="Helical" evidence="9">
    <location>
        <begin position="270"/>
        <end position="287"/>
    </location>
</feature>
<keyword evidence="4 9" id="KW-0812">Transmembrane</keyword>
<name>A0A0X8HDM9_9GAMM</name>
<dbReference type="RefSeq" id="WP_066447471.1">
    <property type="nucleotide sequence ID" value="NZ_CP014226.1"/>
</dbReference>
<dbReference type="AlphaFoldDB" id="A0A0X8HDM9"/>
<keyword evidence="5" id="KW-0029">Amino-acid transport</keyword>
<feature type="transmembrane region" description="Helical" evidence="9">
    <location>
        <begin position="226"/>
        <end position="258"/>
    </location>
</feature>
<feature type="transmembrane region" description="Helical" evidence="9">
    <location>
        <begin position="197"/>
        <end position="220"/>
    </location>
</feature>
<comment type="subcellular location">
    <subcellularLocation>
        <location evidence="1">Cell inner membrane</location>
        <topology evidence="1">Multi-pass membrane protein</topology>
    </subcellularLocation>
</comment>
<keyword evidence="2" id="KW-0813">Transport</keyword>
<feature type="transmembrane region" description="Helical" evidence="9">
    <location>
        <begin position="12"/>
        <end position="35"/>
    </location>
</feature>
<evidence type="ECO:0000256" key="1">
    <source>
        <dbReference type="ARBA" id="ARBA00004429"/>
    </source>
</evidence>
<feature type="transmembrane region" description="Helical" evidence="9">
    <location>
        <begin position="100"/>
        <end position="122"/>
    </location>
</feature>
<accession>A0A0X8HDM9</accession>
<dbReference type="STRING" id="507626.LOKO_01650"/>
<evidence type="ECO:0000256" key="4">
    <source>
        <dbReference type="ARBA" id="ARBA00022692"/>
    </source>
</evidence>
<feature type="transmembrane region" description="Helical" evidence="9">
    <location>
        <begin position="42"/>
        <end position="59"/>
    </location>
</feature>
<protein>
    <submittedName>
        <fullName evidence="10">High-affinity branched-chain amino acid transport system permease protein LivH</fullName>
    </submittedName>
</protein>
<dbReference type="PANTHER" id="PTHR11795">
    <property type="entry name" value="BRANCHED-CHAIN AMINO ACID TRANSPORT SYSTEM PERMEASE PROTEIN LIVH"/>
    <property type="match status" value="1"/>
</dbReference>
<keyword evidence="3" id="KW-1003">Cell membrane</keyword>
<keyword evidence="11" id="KW-1185">Reference proteome</keyword>
<evidence type="ECO:0000256" key="6">
    <source>
        <dbReference type="ARBA" id="ARBA00022989"/>
    </source>
</evidence>
<dbReference type="InterPro" id="IPR052157">
    <property type="entry name" value="BCAA_transport_permease"/>
</dbReference>
<comment type="similarity">
    <text evidence="8">Belongs to the binding-protein-dependent transport system permease family. LivHM subfamily.</text>
</comment>
<dbReference type="EMBL" id="CP014226">
    <property type="protein sequence ID" value="AMD00718.1"/>
    <property type="molecule type" value="Genomic_DNA"/>
</dbReference>
<feature type="transmembrane region" description="Helical" evidence="9">
    <location>
        <begin position="65"/>
        <end position="88"/>
    </location>
</feature>
<dbReference type="GO" id="GO:0022857">
    <property type="term" value="F:transmembrane transporter activity"/>
    <property type="evidence" value="ECO:0007669"/>
    <property type="project" value="InterPro"/>
</dbReference>
<evidence type="ECO:0000256" key="8">
    <source>
        <dbReference type="ARBA" id="ARBA00037998"/>
    </source>
</evidence>
<dbReference type="GO" id="GO:0005886">
    <property type="term" value="C:plasma membrane"/>
    <property type="evidence" value="ECO:0007669"/>
    <property type="project" value="UniProtKB-SubCell"/>
</dbReference>
<proteinExistence type="inferred from homology"/>
<evidence type="ECO:0000313" key="11">
    <source>
        <dbReference type="Proteomes" id="UP000063387"/>
    </source>
</evidence>
<organism evidence="10 11">
    <name type="scientific">Halomonas chromatireducens</name>
    <dbReference type="NCBI Taxonomy" id="507626"/>
    <lineage>
        <taxon>Bacteria</taxon>
        <taxon>Pseudomonadati</taxon>
        <taxon>Pseudomonadota</taxon>
        <taxon>Gammaproteobacteria</taxon>
        <taxon>Oceanospirillales</taxon>
        <taxon>Halomonadaceae</taxon>
        <taxon>Halomonas</taxon>
    </lineage>
</organism>
<evidence type="ECO:0000256" key="7">
    <source>
        <dbReference type="ARBA" id="ARBA00023136"/>
    </source>
</evidence>
<dbReference type="Pfam" id="PF02653">
    <property type="entry name" value="BPD_transp_2"/>
    <property type="match status" value="1"/>
</dbReference>
<dbReference type="Proteomes" id="UP000063387">
    <property type="component" value="Chromosome"/>
</dbReference>
<dbReference type="KEGG" id="hco:LOKO_01650"/>
<dbReference type="InterPro" id="IPR001851">
    <property type="entry name" value="ABC_transp_permease"/>
</dbReference>
<gene>
    <name evidence="10" type="primary">livH_4</name>
    <name evidence="10" type="ORF">LOKO_01650</name>
</gene>
<keyword evidence="7 9" id="KW-0472">Membrane</keyword>
<dbReference type="OrthoDB" id="9807115at2"/>
<dbReference type="CDD" id="cd06582">
    <property type="entry name" value="TM_PBP1_LivH_like"/>
    <property type="match status" value="1"/>
</dbReference>
<feature type="transmembrane region" description="Helical" evidence="9">
    <location>
        <begin position="146"/>
        <end position="168"/>
    </location>
</feature>
<dbReference type="GO" id="GO:0006865">
    <property type="term" value="P:amino acid transport"/>
    <property type="evidence" value="ECO:0007669"/>
    <property type="project" value="UniProtKB-KW"/>
</dbReference>
<evidence type="ECO:0000313" key="10">
    <source>
        <dbReference type="EMBL" id="AMD00718.1"/>
    </source>
</evidence>
<evidence type="ECO:0000256" key="3">
    <source>
        <dbReference type="ARBA" id="ARBA00022475"/>
    </source>
</evidence>
<evidence type="ECO:0000256" key="9">
    <source>
        <dbReference type="SAM" id="Phobius"/>
    </source>
</evidence>
<dbReference type="PATRIC" id="fig|507626.3.peg.1643"/>
<dbReference type="PANTHER" id="PTHR11795:SF442">
    <property type="entry name" value="ABC TRANSPORTER ATP-BINDING PROTEIN"/>
    <property type="match status" value="1"/>
</dbReference>
<reference evidence="10 11" key="2">
    <citation type="submission" date="2016-02" db="EMBL/GenBank/DDBJ databases">
        <authorList>
            <person name="Wen L."/>
            <person name="He K."/>
            <person name="Yang H."/>
        </authorList>
    </citation>
    <scope>NUCLEOTIDE SEQUENCE [LARGE SCALE GENOMIC DNA]</scope>
    <source>
        <strain evidence="10 11">AGD 8-3</strain>
    </source>
</reference>
<sequence length="299" mass="31978">MLTVWAILIDGFIYASWLFLVAAGLTVIYGVMRILNMAHGSLYALGAYAAASALGWYYAGGGSQLWMAFAILASCALLIGAISGLLIERGILRLMYGRDEILMLIVTFAILLILEDVMKLLWGTTPYFAWQPYAAMGRVEIDVLTVSGYDIMVLCLSAVIGLGLWFWLERTHTGKILRSIIHDREVSEAMGVNVRRMFTITFIIGATLGAVAGGITAPIISVVPGIGIEVIVLAFAVVVTGGLGSITGAAAGAIIVGLARATSIHTMPQFELFIIYAVMAGVLIFRPNGLFGQAIARKI</sequence>
<evidence type="ECO:0000256" key="5">
    <source>
        <dbReference type="ARBA" id="ARBA00022970"/>
    </source>
</evidence>
<evidence type="ECO:0000256" key="2">
    <source>
        <dbReference type="ARBA" id="ARBA00022448"/>
    </source>
</evidence>